<organism evidence="6 7">
    <name type="scientific">Clunio marinus</name>
    <dbReference type="NCBI Taxonomy" id="568069"/>
    <lineage>
        <taxon>Eukaryota</taxon>
        <taxon>Metazoa</taxon>
        <taxon>Ecdysozoa</taxon>
        <taxon>Arthropoda</taxon>
        <taxon>Hexapoda</taxon>
        <taxon>Insecta</taxon>
        <taxon>Pterygota</taxon>
        <taxon>Neoptera</taxon>
        <taxon>Endopterygota</taxon>
        <taxon>Diptera</taxon>
        <taxon>Nematocera</taxon>
        <taxon>Chironomoidea</taxon>
        <taxon>Chironomidae</taxon>
        <taxon>Clunio</taxon>
    </lineage>
</organism>
<gene>
    <name evidence="6" type="ORF">CLUMA_CG016281</name>
</gene>
<proteinExistence type="inferred from homology"/>
<evidence type="ECO:0000313" key="7">
    <source>
        <dbReference type="Proteomes" id="UP000183832"/>
    </source>
</evidence>
<dbReference type="GO" id="GO:0006406">
    <property type="term" value="P:mRNA export from nucleus"/>
    <property type="evidence" value="ECO:0007669"/>
    <property type="project" value="TreeGrafter"/>
</dbReference>
<accession>A0A1J1IUR8</accession>
<dbReference type="PANTHER" id="PTHR13375:SF3">
    <property type="entry name" value="THO COMPLEX SUBUNIT 5 HOMOLOG"/>
    <property type="match status" value="1"/>
</dbReference>
<dbReference type="AlphaFoldDB" id="A0A1J1IUR8"/>
<feature type="region of interest" description="Disordered" evidence="5">
    <location>
        <begin position="294"/>
        <end position="346"/>
    </location>
</feature>
<keyword evidence="4" id="KW-0175">Coiled coil</keyword>
<evidence type="ECO:0000256" key="1">
    <source>
        <dbReference type="ARBA" id="ARBA00004123"/>
    </source>
</evidence>
<feature type="compositionally biased region" description="Polar residues" evidence="5">
    <location>
        <begin position="11"/>
        <end position="21"/>
    </location>
</feature>
<sequence>MVGETKKRSKNASTSSSTPQTPVKLIKEEVFSNAIEFEEKEESKFNRDQFKTCFTELNKLIQEVSDLKSKNTEEAKKKIVEKRIQGSLIIVKLKKLNRLDKIRLANRRELLAKEKLNVDSNRLKLQNLIYEADHLKKEINKCISFKSEDEDIKLVSMEEFLKIAPEESRTPEILEDKHALRMARLEFELQQRKEYAKQCKELEKEKEEVAEKIVALKDNLDSLLPNLQNVCKATRPIQKILNMPFEIEWEIQKIVRLLPQPLYMAYTKLLAYSEVIDNNLSVSVDGNEDEALQLENERKQGKDEKELDENEDSENEAEENDFEESDNRRKVQRRQSRIESQNQKRQKLFAHHPLSVQFQLKSKKRKETLSVTLNYLPDMSIVTVQGKFNLDNAQSVAAGDIMTPDRILSGLYEGDYGMESPSPHTSYQLQNVQLNPKDLSKLLDEKMLGKPYKWAQRLCGISVTSKLNIDESFKLCDETVPQLIRQMHKRVSARMKLYHQIQSLEIGKITISGNVRISSILQQFVSLSFAEYSVIPCTKRFIESEIVGANDLFYRAVVTRGSAKLECYIAVRDNFPIFALQLSYDNKYNAENSSHIREIEGFVNGIKCDSVDNVLSLQLQRAMTSLDIFLETESFQHQDGEFHQEKNFSCSFRGRGRSRPYQPKVVGCTTSFKHIGY</sequence>
<dbReference type="OrthoDB" id="20582at2759"/>
<dbReference type="Pfam" id="PF09766">
    <property type="entry name" value="FmiP_Thoc5"/>
    <property type="match status" value="1"/>
</dbReference>
<dbReference type="GO" id="GO:0003729">
    <property type="term" value="F:mRNA binding"/>
    <property type="evidence" value="ECO:0007669"/>
    <property type="project" value="TreeGrafter"/>
</dbReference>
<dbReference type="Proteomes" id="UP000183832">
    <property type="component" value="Unassembled WGS sequence"/>
</dbReference>
<dbReference type="PANTHER" id="PTHR13375">
    <property type="entry name" value="FMS INTERACTING PROTEIN"/>
    <property type="match status" value="1"/>
</dbReference>
<comment type="subcellular location">
    <subcellularLocation>
        <location evidence="1">Nucleus</location>
    </subcellularLocation>
</comment>
<feature type="coiled-coil region" evidence="4">
    <location>
        <begin position="185"/>
        <end position="219"/>
    </location>
</feature>
<dbReference type="InterPro" id="IPR019163">
    <property type="entry name" value="THO_Thoc5"/>
</dbReference>
<name>A0A1J1IUR8_9DIPT</name>
<evidence type="ECO:0000256" key="2">
    <source>
        <dbReference type="ARBA" id="ARBA00008044"/>
    </source>
</evidence>
<evidence type="ECO:0000256" key="3">
    <source>
        <dbReference type="ARBA" id="ARBA00023242"/>
    </source>
</evidence>
<comment type="similarity">
    <text evidence="2">Belongs to the THOC5 family.</text>
</comment>
<feature type="compositionally biased region" description="Basic and acidic residues" evidence="5">
    <location>
        <begin position="295"/>
        <end position="305"/>
    </location>
</feature>
<keyword evidence="3" id="KW-0539">Nucleus</keyword>
<dbReference type="EMBL" id="CVRI01000059">
    <property type="protein sequence ID" value="CRL03450.1"/>
    <property type="molecule type" value="Genomic_DNA"/>
</dbReference>
<evidence type="ECO:0000256" key="4">
    <source>
        <dbReference type="SAM" id="Coils"/>
    </source>
</evidence>
<evidence type="ECO:0000313" key="6">
    <source>
        <dbReference type="EMBL" id="CRL03450.1"/>
    </source>
</evidence>
<dbReference type="GO" id="GO:0000445">
    <property type="term" value="C:THO complex part of transcription export complex"/>
    <property type="evidence" value="ECO:0007669"/>
    <property type="project" value="TreeGrafter"/>
</dbReference>
<reference evidence="6 7" key="1">
    <citation type="submission" date="2015-04" db="EMBL/GenBank/DDBJ databases">
        <authorList>
            <person name="Syromyatnikov M.Y."/>
            <person name="Popov V.N."/>
        </authorList>
    </citation>
    <scope>NUCLEOTIDE SEQUENCE [LARGE SCALE GENOMIC DNA]</scope>
</reference>
<protein>
    <submittedName>
        <fullName evidence="6">CLUMA_CG016281, isoform A</fullName>
    </submittedName>
</protein>
<dbReference type="STRING" id="568069.A0A1J1IUR8"/>
<feature type="region of interest" description="Disordered" evidence="5">
    <location>
        <begin position="1"/>
        <end position="21"/>
    </location>
</feature>
<feature type="compositionally biased region" description="Acidic residues" evidence="5">
    <location>
        <begin position="306"/>
        <end position="324"/>
    </location>
</feature>
<evidence type="ECO:0000256" key="5">
    <source>
        <dbReference type="SAM" id="MobiDB-lite"/>
    </source>
</evidence>
<keyword evidence="7" id="KW-1185">Reference proteome</keyword>